<keyword evidence="3" id="KW-1185">Reference proteome</keyword>
<protein>
    <submittedName>
        <fullName evidence="2">Uncharacterized protein</fullName>
    </submittedName>
</protein>
<reference evidence="3" key="1">
    <citation type="journal article" date="2019" name="Int. J. Syst. Evol. Microbiol.">
        <title>The Global Catalogue of Microorganisms (GCM) 10K type strain sequencing project: providing services to taxonomists for standard genome sequencing and annotation.</title>
        <authorList>
            <consortium name="The Broad Institute Genomics Platform"/>
            <consortium name="The Broad Institute Genome Sequencing Center for Infectious Disease"/>
            <person name="Wu L."/>
            <person name="Ma J."/>
        </authorList>
    </citation>
    <scope>NUCLEOTIDE SEQUENCE [LARGE SCALE GENOMIC DNA]</scope>
    <source>
        <strain evidence="3">KCTC 42964</strain>
    </source>
</reference>
<evidence type="ECO:0000313" key="2">
    <source>
        <dbReference type="EMBL" id="MFC3229802.1"/>
    </source>
</evidence>
<comment type="caution">
    <text evidence="2">The sequence shown here is derived from an EMBL/GenBank/DDBJ whole genome shotgun (WGS) entry which is preliminary data.</text>
</comment>
<feature type="region of interest" description="Disordered" evidence="1">
    <location>
        <begin position="292"/>
        <end position="312"/>
    </location>
</feature>
<evidence type="ECO:0000256" key="1">
    <source>
        <dbReference type="SAM" id="MobiDB-lite"/>
    </source>
</evidence>
<proteinExistence type="predicted"/>
<gene>
    <name evidence="2" type="ORF">ACFOGJ_21310</name>
</gene>
<name>A0ABV7L6A7_9PROT</name>
<dbReference type="EMBL" id="JBHRTR010000034">
    <property type="protein sequence ID" value="MFC3229802.1"/>
    <property type="molecule type" value="Genomic_DNA"/>
</dbReference>
<accession>A0ABV7L6A7</accession>
<dbReference type="RefSeq" id="WP_379904347.1">
    <property type="nucleotide sequence ID" value="NZ_JBHRTR010000034.1"/>
</dbReference>
<dbReference type="Proteomes" id="UP001595528">
    <property type="component" value="Unassembled WGS sequence"/>
</dbReference>
<organism evidence="2 3">
    <name type="scientific">Marinibaculum pumilum</name>
    <dbReference type="NCBI Taxonomy" id="1766165"/>
    <lineage>
        <taxon>Bacteria</taxon>
        <taxon>Pseudomonadati</taxon>
        <taxon>Pseudomonadota</taxon>
        <taxon>Alphaproteobacteria</taxon>
        <taxon>Rhodospirillales</taxon>
        <taxon>Rhodospirillaceae</taxon>
        <taxon>Marinibaculum</taxon>
    </lineage>
</organism>
<evidence type="ECO:0000313" key="3">
    <source>
        <dbReference type="Proteomes" id="UP001595528"/>
    </source>
</evidence>
<sequence length="312" mass="31332">MTQPESMSSGPMAAEGAALLLPALRHAAEQGGPPDAGLLDGWMALWALASAGRAGDDVGLAVALAGRPTDGDDLLSGPMPDAPPVPAVATATVLALEALGQDRAGDPALRGLQARAAQAVNAAWRPNGRFAFTRQSVPVAPGPLEIALAVAAWARLPDPVAERRYARAAGVMGAVARLPGEAGPETAELAAAAALWAAAELARHAGLTEARPALMAAAESRLRGDPPADPTARAMLALALAAAAAVLARTDPQPADHMRRGATRLLRPSGEGGRPVRAAALAVVAAATLPASTLDGPAMPRRPALRPVASKG</sequence>